<name>A0A9P9IYC2_9PLEO</name>
<protein>
    <submittedName>
        <fullName evidence="2">Uncharacterized protein</fullName>
    </submittedName>
</protein>
<feature type="region of interest" description="Disordered" evidence="1">
    <location>
        <begin position="248"/>
        <end position="273"/>
    </location>
</feature>
<keyword evidence="3" id="KW-1185">Reference proteome</keyword>
<dbReference type="AlphaFoldDB" id="A0A9P9IYC2"/>
<feature type="compositionally biased region" description="Basic and acidic residues" evidence="1">
    <location>
        <begin position="249"/>
        <end position="265"/>
    </location>
</feature>
<organism evidence="2 3">
    <name type="scientific">Dendryphion nanum</name>
    <dbReference type="NCBI Taxonomy" id="256645"/>
    <lineage>
        <taxon>Eukaryota</taxon>
        <taxon>Fungi</taxon>
        <taxon>Dikarya</taxon>
        <taxon>Ascomycota</taxon>
        <taxon>Pezizomycotina</taxon>
        <taxon>Dothideomycetes</taxon>
        <taxon>Pleosporomycetidae</taxon>
        <taxon>Pleosporales</taxon>
        <taxon>Torulaceae</taxon>
        <taxon>Dendryphion</taxon>
    </lineage>
</organism>
<proteinExistence type="predicted"/>
<accession>A0A9P9IYC2</accession>
<evidence type="ECO:0000313" key="2">
    <source>
        <dbReference type="EMBL" id="KAH7134974.1"/>
    </source>
</evidence>
<comment type="caution">
    <text evidence="2">The sequence shown here is derived from an EMBL/GenBank/DDBJ whole genome shotgun (WGS) entry which is preliminary data.</text>
</comment>
<dbReference type="OrthoDB" id="3684248at2759"/>
<reference evidence="2" key="1">
    <citation type="journal article" date="2021" name="Nat. Commun.">
        <title>Genetic determinants of endophytism in the Arabidopsis root mycobiome.</title>
        <authorList>
            <person name="Mesny F."/>
            <person name="Miyauchi S."/>
            <person name="Thiergart T."/>
            <person name="Pickel B."/>
            <person name="Atanasova L."/>
            <person name="Karlsson M."/>
            <person name="Huettel B."/>
            <person name="Barry K.W."/>
            <person name="Haridas S."/>
            <person name="Chen C."/>
            <person name="Bauer D."/>
            <person name="Andreopoulos W."/>
            <person name="Pangilinan J."/>
            <person name="LaButti K."/>
            <person name="Riley R."/>
            <person name="Lipzen A."/>
            <person name="Clum A."/>
            <person name="Drula E."/>
            <person name="Henrissat B."/>
            <person name="Kohler A."/>
            <person name="Grigoriev I.V."/>
            <person name="Martin F.M."/>
            <person name="Hacquard S."/>
        </authorList>
    </citation>
    <scope>NUCLEOTIDE SEQUENCE</scope>
    <source>
        <strain evidence="2">MPI-CAGE-CH-0243</strain>
    </source>
</reference>
<gene>
    <name evidence="2" type="ORF">B0J11DRAFT_501830</name>
</gene>
<dbReference type="Proteomes" id="UP000700596">
    <property type="component" value="Unassembled WGS sequence"/>
</dbReference>
<sequence>MDLWTMALDRVLTILEPPLLLDAPKFIPERPNRVDAYPQLITYHKPSLSSPTAVPSSTYPNKKLPLRTDVTDDFTMETSRRLDIEYAQTNAFYEEVLTLPAAAVGYKSVFEYTGHLYLIHPLPQSLIWEWSTLALQKIKKWIEETETDVYVSQHKQVVLFCQKRKETVEVIQRVLDSRKRIAEKFEDEEDEEEGYLGTWKAVEECDNEDVNISERTIKQQVKNTTGVYNTEAFKTMEGIVKRAIAGAKNAEERGKEETEWDHCDTNWEDYSPE</sequence>
<evidence type="ECO:0000313" key="3">
    <source>
        <dbReference type="Proteomes" id="UP000700596"/>
    </source>
</evidence>
<dbReference type="EMBL" id="JAGMWT010000002">
    <property type="protein sequence ID" value="KAH7134974.1"/>
    <property type="molecule type" value="Genomic_DNA"/>
</dbReference>
<evidence type="ECO:0000256" key="1">
    <source>
        <dbReference type="SAM" id="MobiDB-lite"/>
    </source>
</evidence>